<dbReference type="SUPFAM" id="SSF63433">
    <property type="entry name" value="Fumarylacetoacetate hydrolase, FAH, N-terminal domain"/>
    <property type="match status" value="1"/>
</dbReference>
<dbReference type="GeneID" id="8439923"/>
<accession>C4JGY8</accession>
<dbReference type="InterPro" id="IPR036663">
    <property type="entry name" value="Fumarylacetoacetase_C_sf"/>
</dbReference>
<dbReference type="GO" id="GO:0006559">
    <property type="term" value="P:L-phenylalanine catabolic process"/>
    <property type="evidence" value="ECO:0007669"/>
    <property type="project" value="UniProtKB-UniRule"/>
</dbReference>
<dbReference type="FunFam" id="2.30.30.230:FF:000001">
    <property type="entry name" value="Fumarylacetoacetase"/>
    <property type="match status" value="1"/>
</dbReference>
<comment type="cofactor">
    <cofactor evidence="13">
        <name>Mg(2+)</name>
        <dbReference type="ChEBI" id="CHEBI:18420"/>
    </cofactor>
    <cofactor evidence="13">
        <name>Ca(2+)</name>
        <dbReference type="ChEBI" id="CHEBI:29108"/>
    </cofactor>
</comment>
<dbReference type="UniPathway" id="UPA00139">
    <property type="reaction ID" value="UER00341"/>
</dbReference>
<feature type="binding site" evidence="12">
    <location>
        <position position="264"/>
    </location>
    <ligand>
        <name>Ca(2+)</name>
        <dbReference type="ChEBI" id="CHEBI:29108"/>
    </ligand>
</feature>
<dbReference type="RefSeq" id="XP_002541723.1">
    <property type="nucleotide sequence ID" value="XM_002541677.1"/>
</dbReference>
<feature type="binding site" evidence="12">
    <location>
        <position position="320"/>
    </location>
    <ligand>
        <name>Mg(2+)</name>
        <dbReference type="ChEBI" id="CHEBI:18420"/>
    </ligand>
</feature>
<dbReference type="STRING" id="336963.C4JGY8"/>
<evidence type="ECO:0000313" key="16">
    <source>
        <dbReference type="EMBL" id="EEP76390.1"/>
    </source>
</evidence>
<reference evidence="17" key="1">
    <citation type="journal article" date="2009" name="Genome Res.">
        <title>Comparative genomic analyses of the human fungal pathogens Coccidioides and their relatives.</title>
        <authorList>
            <person name="Sharpton T.J."/>
            <person name="Stajich J.E."/>
            <person name="Rounsley S.D."/>
            <person name="Gardner M.J."/>
            <person name="Wortman J.R."/>
            <person name="Jordar V.S."/>
            <person name="Maiti R."/>
            <person name="Kodira C.D."/>
            <person name="Neafsey D.E."/>
            <person name="Zeng Q."/>
            <person name="Hung C.-Y."/>
            <person name="McMahan C."/>
            <person name="Muszewska A."/>
            <person name="Grynberg M."/>
            <person name="Mandel M.A."/>
            <person name="Kellner E.M."/>
            <person name="Barker B.M."/>
            <person name="Galgiani J.N."/>
            <person name="Orbach M.J."/>
            <person name="Kirkland T.N."/>
            <person name="Cole G.T."/>
            <person name="Henn M.R."/>
            <person name="Birren B.W."/>
            <person name="Taylor J.W."/>
        </authorList>
    </citation>
    <scope>NUCLEOTIDE SEQUENCE [LARGE SCALE GENOMIC DNA]</scope>
    <source>
        <strain evidence="17">UAMH 1704</strain>
    </source>
</reference>
<keyword evidence="17" id="KW-1185">Reference proteome</keyword>
<keyword evidence="8 13" id="KW-0828">Tyrosine catabolism</keyword>
<dbReference type="GO" id="GO:1902000">
    <property type="term" value="P:homogentisate catabolic process"/>
    <property type="evidence" value="ECO:0007669"/>
    <property type="project" value="TreeGrafter"/>
</dbReference>
<feature type="binding site" evidence="12">
    <location>
        <position position="296"/>
    </location>
    <ligand>
        <name>Mg(2+)</name>
        <dbReference type="ChEBI" id="CHEBI:18420"/>
    </ligand>
</feature>
<comment type="similarity">
    <text evidence="2 13">Belongs to the FAH family.</text>
</comment>
<evidence type="ECO:0000259" key="15">
    <source>
        <dbReference type="Pfam" id="PF09298"/>
    </source>
</evidence>
<evidence type="ECO:0000256" key="10">
    <source>
        <dbReference type="PIRSR" id="PIRSR605959-1"/>
    </source>
</evidence>
<feature type="active site" description="Proton acceptor" evidence="10">
    <location>
        <position position="193"/>
    </location>
</feature>
<dbReference type="OrthoDB" id="9971669at2759"/>
<dbReference type="KEGG" id="ure:UREG_01239"/>
<evidence type="ECO:0000256" key="12">
    <source>
        <dbReference type="PIRSR" id="PIRSR605959-3"/>
    </source>
</evidence>
<dbReference type="OMA" id="YWTAAQQ"/>
<evidence type="ECO:0000256" key="2">
    <source>
        <dbReference type="ARBA" id="ARBA00010211"/>
    </source>
</evidence>
<dbReference type="eggNOG" id="KOG2843">
    <property type="taxonomic scope" value="Eukaryota"/>
</dbReference>
<evidence type="ECO:0000256" key="5">
    <source>
        <dbReference type="ARBA" id="ARBA00022801"/>
    </source>
</evidence>
<dbReference type="Gene3D" id="3.90.850.10">
    <property type="entry name" value="Fumarylacetoacetase-like, C-terminal domain"/>
    <property type="match status" value="1"/>
</dbReference>
<dbReference type="Pfam" id="PF09298">
    <property type="entry name" value="FAA_hydrolase_N"/>
    <property type="match status" value="1"/>
</dbReference>
<dbReference type="PANTHER" id="PTHR43069:SF2">
    <property type="entry name" value="FUMARYLACETOACETASE"/>
    <property type="match status" value="1"/>
</dbReference>
<feature type="domain" description="Fumarylacetoacetase N-terminal" evidence="15">
    <location>
        <begin position="69"/>
        <end position="178"/>
    </location>
</feature>
<evidence type="ECO:0000259" key="14">
    <source>
        <dbReference type="Pfam" id="PF01557"/>
    </source>
</evidence>
<dbReference type="InterPro" id="IPR011234">
    <property type="entry name" value="Fumarylacetoacetase-like_C"/>
</dbReference>
<dbReference type="EC" id="3.7.1.2" evidence="3 13"/>
<keyword evidence="9 13" id="KW-0585">Phenylalanine catabolism</keyword>
<comment type="pathway">
    <text evidence="1 13">Amino-acid degradation; L-phenylalanine degradation; acetoacetate and fumarate from L-phenylalanine: step 6/6.</text>
</comment>
<gene>
    <name evidence="16" type="ORF">UREG_01239</name>
</gene>
<evidence type="ECO:0000256" key="7">
    <source>
        <dbReference type="ARBA" id="ARBA00022842"/>
    </source>
</evidence>
<dbReference type="InParanoid" id="C4JGY8"/>
<dbReference type="InterPro" id="IPR015377">
    <property type="entry name" value="Fumarylacetoacetase_N"/>
</dbReference>
<dbReference type="GO" id="GO:0046872">
    <property type="term" value="F:metal ion binding"/>
    <property type="evidence" value="ECO:0007669"/>
    <property type="project" value="UniProtKB-UniRule"/>
</dbReference>
<sequence>MQEPEMRFLINAMRSLHCVHLLCSRSPSLTAYLSCSITTSVRLFSAAPSGTMASQSWLDIPASSPFSLANIPFGVISTAPSATPRPAIAIGDYALDLFTFASAGGFSKLPAFQPHIDVFAQPVLNEFAALGRPVHRQVREYLQDIFRANTSHPEVLKDNEELKKTALIPRKDATNHLPMKIGDYTDFYAGLNHAYNVGVLFRGPDNALQPNYKHLPVGYHGRASSVVVSGTPIRRPNGQILANPAADPKVPVFSPCKRLDIELELAAFVATPNKMGDPVPIAEAEDHLFGVVLMNDWSARDIQAWEYIPLGPFNAKNFATTITPWIVLMDALEPFRTQGLEPANRESILPYLREKRPDSAYDIKLEFELKNKGGQPTSVAKTNANNLLWSFSQMLAHHSVTGCNMNTGDLLGSGTISGTEPGMFGSLLENTNGGKTAIKLADGSERKFLEDGDEVTLRGMAGQEGSYVGFGDCFAVIEPGHQIN</sequence>
<dbReference type="HOGENOM" id="CLU_026207_2_0_1"/>
<keyword evidence="6 12" id="KW-0106">Calcium</keyword>
<name>C4JGY8_UNCRE</name>
<evidence type="ECO:0000256" key="9">
    <source>
        <dbReference type="ARBA" id="ARBA00023232"/>
    </source>
</evidence>
<feature type="binding site" evidence="11">
    <location>
        <position position="307"/>
    </location>
    <ligand>
        <name>substrate</name>
    </ligand>
</feature>
<evidence type="ECO:0000256" key="3">
    <source>
        <dbReference type="ARBA" id="ARBA00012094"/>
    </source>
</evidence>
<dbReference type="PANTHER" id="PTHR43069">
    <property type="entry name" value="FUMARYLACETOACETASE"/>
    <property type="match status" value="1"/>
</dbReference>
<feature type="binding site" evidence="12">
    <location>
        <position position="186"/>
    </location>
    <ligand>
        <name>Ca(2+)</name>
        <dbReference type="ChEBI" id="CHEBI:29108"/>
    </ligand>
</feature>
<feature type="binding site" evidence="11">
    <location>
        <position position="188"/>
    </location>
    <ligand>
        <name>substrate</name>
    </ligand>
</feature>
<dbReference type="Proteomes" id="UP000002058">
    <property type="component" value="Unassembled WGS sequence"/>
</dbReference>
<dbReference type="NCBIfam" id="TIGR01266">
    <property type="entry name" value="fum_ac_acetase"/>
    <property type="match status" value="1"/>
</dbReference>
<dbReference type="Pfam" id="PF01557">
    <property type="entry name" value="FAA_hydrolase"/>
    <property type="match status" value="1"/>
</dbReference>
<dbReference type="InterPro" id="IPR036462">
    <property type="entry name" value="Fumarylacetoacetase_N_sf"/>
</dbReference>
<evidence type="ECO:0000256" key="13">
    <source>
        <dbReference type="RuleBase" id="RU366008"/>
    </source>
</evidence>
<evidence type="ECO:0000256" key="6">
    <source>
        <dbReference type="ARBA" id="ARBA00022837"/>
    </source>
</evidence>
<evidence type="ECO:0000256" key="8">
    <source>
        <dbReference type="ARBA" id="ARBA00022878"/>
    </source>
</evidence>
<dbReference type="EMBL" id="CH476615">
    <property type="protein sequence ID" value="EEP76390.1"/>
    <property type="molecule type" value="Genomic_DNA"/>
</dbReference>
<dbReference type="SUPFAM" id="SSF56529">
    <property type="entry name" value="FAH"/>
    <property type="match status" value="1"/>
</dbReference>
<dbReference type="Gene3D" id="2.30.30.230">
    <property type="entry name" value="Fumarylacetoacetase, N-terminal domain"/>
    <property type="match status" value="1"/>
</dbReference>
<evidence type="ECO:0000256" key="4">
    <source>
        <dbReference type="ARBA" id="ARBA00022723"/>
    </source>
</evidence>
<dbReference type="GO" id="GO:0004334">
    <property type="term" value="F:fumarylacetoacetase activity"/>
    <property type="evidence" value="ECO:0007669"/>
    <property type="project" value="UniProtKB-UniRule"/>
</dbReference>
<feature type="domain" description="Fumarylacetoacetase-like C-terminal" evidence="14">
    <location>
        <begin position="187"/>
        <end position="458"/>
    </location>
</feature>
<evidence type="ECO:0000313" key="17">
    <source>
        <dbReference type="Proteomes" id="UP000002058"/>
    </source>
</evidence>
<dbReference type="FunFam" id="3.90.850.10:FF:000009">
    <property type="entry name" value="Fumarylacetoacetase"/>
    <property type="match status" value="1"/>
</dbReference>
<evidence type="ECO:0000256" key="11">
    <source>
        <dbReference type="PIRSR" id="PIRSR605959-2"/>
    </source>
</evidence>
<keyword evidence="5 13" id="KW-0378">Hydrolase</keyword>
<protein>
    <recommendedName>
        <fullName evidence="3 13">Fumarylacetoacetase</fullName>
        <ecNumber evidence="3 13">3.7.1.2</ecNumber>
    </recommendedName>
    <alternativeName>
        <fullName evidence="13">Fumarylacetoacetate hydrolase</fullName>
    </alternativeName>
</protein>
<dbReference type="GO" id="GO:0006572">
    <property type="term" value="P:L-tyrosine catabolic process"/>
    <property type="evidence" value="ECO:0007669"/>
    <property type="project" value="UniProtKB-UniRule"/>
</dbReference>
<feature type="binding site" evidence="11">
    <location>
        <position position="202"/>
    </location>
    <ligand>
        <name>substrate</name>
    </ligand>
</feature>
<feature type="binding site" evidence="12">
    <location>
        <position position="316"/>
    </location>
    <ligand>
        <name>Mg(2+)</name>
        <dbReference type="ChEBI" id="CHEBI:18420"/>
    </ligand>
</feature>
<dbReference type="VEuPathDB" id="FungiDB:UREG_01239"/>
<feature type="binding site" evidence="11">
    <location>
        <position position="415"/>
    </location>
    <ligand>
        <name>substrate</name>
    </ligand>
</feature>
<keyword evidence="4 12" id="KW-0479">Metal-binding</keyword>
<evidence type="ECO:0000256" key="1">
    <source>
        <dbReference type="ARBA" id="ARBA00004782"/>
    </source>
</evidence>
<dbReference type="InterPro" id="IPR005959">
    <property type="entry name" value="Fumarylacetoacetase"/>
</dbReference>
<feature type="binding site" evidence="12">
    <location>
        <position position="296"/>
    </location>
    <ligand>
        <name>Ca(2+)</name>
        <dbReference type="ChEBI" id="CHEBI:29108"/>
    </ligand>
</feature>
<comment type="catalytic activity">
    <reaction evidence="13">
        <text>4-fumarylacetoacetate + H2O = acetoacetate + fumarate + H(+)</text>
        <dbReference type="Rhea" id="RHEA:10244"/>
        <dbReference type="ChEBI" id="CHEBI:13705"/>
        <dbReference type="ChEBI" id="CHEBI:15377"/>
        <dbReference type="ChEBI" id="CHEBI:15378"/>
        <dbReference type="ChEBI" id="CHEBI:18034"/>
        <dbReference type="ChEBI" id="CHEBI:29806"/>
        <dbReference type="EC" id="3.7.1.2"/>
    </reaction>
</comment>
<feature type="binding site" evidence="12">
    <location>
        <position position="262"/>
    </location>
    <ligand>
        <name>Ca(2+)</name>
        <dbReference type="ChEBI" id="CHEBI:29108"/>
    </ligand>
</feature>
<organism evidence="16 17">
    <name type="scientific">Uncinocarpus reesii (strain UAMH 1704)</name>
    <dbReference type="NCBI Taxonomy" id="336963"/>
    <lineage>
        <taxon>Eukaryota</taxon>
        <taxon>Fungi</taxon>
        <taxon>Dikarya</taxon>
        <taxon>Ascomycota</taxon>
        <taxon>Pezizomycotina</taxon>
        <taxon>Eurotiomycetes</taxon>
        <taxon>Eurotiomycetidae</taxon>
        <taxon>Onygenales</taxon>
        <taxon>Onygenaceae</taxon>
        <taxon>Uncinocarpus</taxon>
    </lineage>
</organism>
<dbReference type="AlphaFoldDB" id="C4JGY8"/>
<feature type="binding site" evidence="11">
    <location>
        <position position="303"/>
    </location>
    <ligand>
        <name>substrate</name>
    </ligand>
</feature>
<keyword evidence="7 12" id="KW-0460">Magnesium</keyword>
<proteinExistence type="inferred from homology"/>